<comment type="caution">
    <text evidence="1">The sequence shown here is derived from an EMBL/GenBank/DDBJ whole genome shotgun (WGS) entry which is preliminary data.</text>
</comment>
<dbReference type="Proteomes" id="UP000772434">
    <property type="component" value="Unassembled WGS sequence"/>
</dbReference>
<organism evidence="1 2">
    <name type="scientific">Rhodocollybia butyracea</name>
    <dbReference type="NCBI Taxonomy" id="206335"/>
    <lineage>
        <taxon>Eukaryota</taxon>
        <taxon>Fungi</taxon>
        <taxon>Dikarya</taxon>
        <taxon>Basidiomycota</taxon>
        <taxon>Agaricomycotina</taxon>
        <taxon>Agaricomycetes</taxon>
        <taxon>Agaricomycetidae</taxon>
        <taxon>Agaricales</taxon>
        <taxon>Marasmiineae</taxon>
        <taxon>Omphalotaceae</taxon>
        <taxon>Rhodocollybia</taxon>
    </lineage>
</organism>
<accession>A0A9P5Q5N9</accession>
<name>A0A9P5Q5N9_9AGAR</name>
<protein>
    <submittedName>
        <fullName evidence="1">Uncharacterized protein</fullName>
    </submittedName>
</protein>
<keyword evidence="2" id="KW-1185">Reference proteome</keyword>
<gene>
    <name evidence="1" type="ORF">BDP27DRAFT_1380934</name>
</gene>
<evidence type="ECO:0000313" key="2">
    <source>
        <dbReference type="Proteomes" id="UP000772434"/>
    </source>
</evidence>
<reference evidence="1" key="1">
    <citation type="submission" date="2020-11" db="EMBL/GenBank/DDBJ databases">
        <authorList>
            <consortium name="DOE Joint Genome Institute"/>
            <person name="Ahrendt S."/>
            <person name="Riley R."/>
            <person name="Andreopoulos W."/>
            <person name="Labutti K."/>
            <person name="Pangilinan J."/>
            <person name="Ruiz-Duenas F.J."/>
            <person name="Barrasa J.M."/>
            <person name="Sanchez-Garcia M."/>
            <person name="Camarero S."/>
            <person name="Miyauchi S."/>
            <person name="Serrano A."/>
            <person name="Linde D."/>
            <person name="Babiker R."/>
            <person name="Drula E."/>
            <person name="Ayuso-Fernandez I."/>
            <person name="Pacheco R."/>
            <person name="Padilla G."/>
            <person name="Ferreira P."/>
            <person name="Barriuso J."/>
            <person name="Kellner H."/>
            <person name="Castanera R."/>
            <person name="Alfaro M."/>
            <person name="Ramirez L."/>
            <person name="Pisabarro A.G."/>
            <person name="Kuo A."/>
            <person name="Tritt A."/>
            <person name="Lipzen A."/>
            <person name="He G."/>
            <person name="Yan M."/>
            <person name="Ng V."/>
            <person name="Cullen D."/>
            <person name="Martin F."/>
            <person name="Rosso M.-N."/>
            <person name="Henrissat B."/>
            <person name="Hibbett D."/>
            <person name="Martinez A.T."/>
            <person name="Grigoriev I.V."/>
        </authorList>
    </citation>
    <scope>NUCLEOTIDE SEQUENCE</scope>
    <source>
        <strain evidence="1">AH 40177</strain>
    </source>
</reference>
<dbReference type="OrthoDB" id="298939at2759"/>
<dbReference type="EMBL" id="JADNRY010000011">
    <property type="protein sequence ID" value="KAF9074825.1"/>
    <property type="molecule type" value="Genomic_DNA"/>
</dbReference>
<evidence type="ECO:0000313" key="1">
    <source>
        <dbReference type="EMBL" id="KAF9074825.1"/>
    </source>
</evidence>
<proteinExistence type="predicted"/>
<sequence>MLSRHGTLLTANATPSRKAAELKSILGNANARLKPGASILPAGAMSSMESTSLEQAKPRARVEVDVIPETNIFVQGGYINGTVKIRIRPRTKTESGALISDGKIRVVGFECIQNEEKRHTFYQQSLPLSEASPFAQYLFNSPPDNEGVHVLPFCMYLMLGGGEGTPKGTIAPHAGVAVRYIIMMYVLF</sequence>
<dbReference type="AlphaFoldDB" id="A0A9P5Q5N9"/>